<reference evidence="1" key="7">
    <citation type="journal article" date="2005" name="Science">
        <title>The Transcriptional Landscape of the Mammalian Genome.</title>
        <authorList>
            <consortium name="The FANTOM Consortium"/>
            <consortium name="Riken Genome Exploration Research Group and Genome Science Group (Genome Network Project Core Group)"/>
        </authorList>
    </citation>
    <scope>NUCLEOTIDE SEQUENCE</scope>
    <source>
        <strain evidence="1">C57BL/6J</strain>
        <tissue evidence="1">Testis</tissue>
    </source>
</reference>
<dbReference type="AlphaFoldDB" id="Q9CVP5"/>
<reference evidence="1" key="1">
    <citation type="journal article" date="1999" name="Methods Enzymol.">
        <title>High-efficiency full-length cDNA cloning.</title>
        <authorList>
            <person name="Carninci P."/>
            <person name="Hayashizaki Y."/>
        </authorList>
    </citation>
    <scope>NUCLEOTIDE SEQUENCE</scope>
    <source>
        <strain evidence="1">C57BL/6J</strain>
        <tissue evidence="1">Testis</tissue>
    </source>
</reference>
<reference evidence="1" key="3">
    <citation type="journal article" date="2000" name="Genome Res.">
        <title>RIKEN integrated sequence analysis (RISA) system--384-format sequencing pipeline with 384 multicapillary sequencer.</title>
        <authorList>
            <person name="Shibata K."/>
            <person name="Itoh M."/>
            <person name="Aizawa K."/>
            <person name="Nagaoka S."/>
            <person name="Sasaki N."/>
            <person name="Carninci P."/>
            <person name="Konno H."/>
            <person name="Akiyama J."/>
            <person name="Nishi K."/>
            <person name="Kitsunai T."/>
            <person name="Tashiro H."/>
            <person name="Itoh M."/>
            <person name="Sumi N."/>
            <person name="Ishii Y."/>
            <person name="Nakamura S."/>
            <person name="Hazama M."/>
            <person name="Nishine T."/>
            <person name="Harada A."/>
            <person name="Yamamoto R."/>
            <person name="Matsumoto H."/>
            <person name="Sakaguchi S."/>
            <person name="Ikegami T."/>
            <person name="Kashiwagi K."/>
            <person name="Fujiwake S."/>
            <person name="Inoue K."/>
            <person name="Togawa Y."/>
            <person name="Izawa M."/>
            <person name="Ohara E."/>
            <person name="Watahiki M."/>
            <person name="Yoneda Y."/>
            <person name="Ishikawa T."/>
            <person name="Ozawa K."/>
            <person name="Tanaka T."/>
            <person name="Matsuura S."/>
            <person name="Kawai J."/>
            <person name="Okazaki Y."/>
            <person name="Muramatsu M."/>
            <person name="Inoue Y."/>
            <person name="Kira A."/>
            <person name="Hayashizaki Y."/>
        </authorList>
    </citation>
    <scope>NUCLEOTIDE SEQUENCE</scope>
    <source>
        <strain evidence="1">C57BL/6J</strain>
        <tissue evidence="1">Testis</tissue>
    </source>
</reference>
<sequence>PGAALGRAVTGGRWRVAEERGDLAATAPPPHRIAGFVLALSLCPPSCSHNAVGFASLNPFGPQSGGPRIPGDYRCGSTALLNPAGPGPADSSSFQKTMSHTASLAVLLKIQDSKAWKNEQVNVGRKKIIN</sequence>
<protein>
    <submittedName>
        <fullName evidence="1">Uncharacterized protein</fullName>
    </submittedName>
</protein>
<proteinExistence type="evidence at transcript level"/>
<reference evidence="1" key="4">
    <citation type="submission" date="2000-07" db="EMBL/GenBank/DDBJ databases">
        <authorList>
            <person name="Adachi J."/>
            <person name="Aizawa K."/>
            <person name="Akahira S."/>
            <person name="Akimura T."/>
            <person name="Arai A."/>
            <person name="Aono H."/>
            <person name="Arakawa T."/>
            <person name="Bono H."/>
            <person name="Carninci P."/>
            <person name="Fukuda S."/>
            <person name="Fukunishi Y."/>
            <person name="Furuno M."/>
            <person name="Hanagaki T."/>
            <person name="Hara A."/>
            <person name="Hayatsu N."/>
            <person name="Hiramoto K."/>
            <person name="Hiraoka T."/>
            <person name="Hori F."/>
            <person name="Imotani K."/>
            <person name="Ishii Y."/>
            <person name="Itoh M."/>
            <person name="Izawa M."/>
            <person name="Kasukawa T."/>
            <person name="Kato H."/>
            <person name="Kawai J."/>
            <person name="Kojima Y."/>
            <person name="Konno H."/>
            <person name="Kouda M."/>
            <person name="Koya S."/>
            <person name="Kurihara C."/>
            <person name="Matsuyama T."/>
            <person name="Miyazaki A."/>
            <person name="Nishi K."/>
            <person name="Nomura K."/>
            <person name="Numazaki R."/>
            <person name="Ohno M."/>
            <person name="Okazaki Y."/>
            <person name="Okido T."/>
            <person name="Owa C."/>
            <person name="Saito H."/>
            <person name="Saito R."/>
            <person name="Sakai C."/>
            <person name="Sakai K."/>
            <person name="Sano H."/>
            <person name="Sasaki D."/>
            <person name="Shibata K."/>
            <person name="Shibata Y."/>
            <person name="Shinagawa A."/>
            <person name="Shiraki T."/>
            <person name="Sogabe Y."/>
            <person name="Suzuki H."/>
            <person name="Tagami M."/>
            <person name="Tagawa A."/>
            <person name="Takahashi F."/>
            <person name="Tanaka T."/>
            <person name="Tejima Y."/>
            <person name="Toya T."/>
            <person name="Yamamura T."/>
            <person name="Yasunishi A."/>
            <person name="Yoshida K."/>
            <person name="Yoshino M."/>
            <person name="Muramatsu M."/>
            <person name="Hayashizaki Y."/>
        </authorList>
    </citation>
    <scope>NUCLEOTIDE SEQUENCE</scope>
    <source>
        <strain evidence="1">C57BL/6J</strain>
        <tissue evidence="1">Testis</tissue>
    </source>
</reference>
<reference evidence="1" key="5">
    <citation type="journal article" date="2001" name="Nature">
        <title>Functional annotation of a full-length mouse cDNA collection.</title>
        <authorList>
            <consortium name="The RIKEN Genome Exploration Research Group Phase II Team and the FANTOM Consortium"/>
        </authorList>
    </citation>
    <scope>NUCLEOTIDE SEQUENCE</scope>
    <source>
        <strain evidence="1">C57BL/6J</strain>
        <tissue evidence="1">Testis</tissue>
    </source>
</reference>
<dbReference type="MGI" id="MGI:1920839">
    <property type="gene designation" value="1700101I19Rik"/>
</dbReference>
<evidence type="ECO:0000313" key="1">
    <source>
        <dbReference type="EMBL" id="BAB24861.1"/>
    </source>
</evidence>
<organism evidence="1">
    <name type="scientific">Mus musculus</name>
    <name type="common">Mouse</name>
    <dbReference type="NCBI Taxonomy" id="10090"/>
    <lineage>
        <taxon>Eukaryota</taxon>
        <taxon>Metazoa</taxon>
        <taxon>Chordata</taxon>
        <taxon>Craniata</taxon>
        <taxon>Vertebrata</taxon>
        <taxon>Euteleostomi</taxon>
        <taxon>Mammalia</taxon>
        <taxon>Eutheria</taxon>
        <taxon>Euarchontoglires</taxon>
        <taxon>Glires</taxon>
        <taxon>Rodentia</taxon>
        <taxon>Myomorpha</taxon>
        <taxon>Muroidea</taxon>
        <taxon>Muridae</taxon>
        <taxon>Murinae</taxon>
        <taxon>Mus</taxon>
        <taxon>Mus</taxon>
    </lineage>
</organism>
<accession>Q9CVP5</accession>
<feature type="non-terminal residue" evidence="1">
    <location>
        <position position="1"/>
    </location>
</feature>
<dbReference type="AGR" id="MGI:1920839"/>
<reference evidence="1" key="8">
    <citation type="journal article" date="2005" name="Science">
        <title>Antisense Transcription in the Mammalian Transcriptome.</title>
        <authorList>
            <consortium name="RIKEN Genome Exploration Research Group and Genome Science Group (Genome Network Project Core Group) and the FANTOM Consortium"/>
        </authorList>
    </citation>
    <scope>NUCLEOTIDE SEQUENCE</scope>
    <source>
        <strain evidence="1">C57BL/6J</strain>
        <tissue evidence="1">Testis</tissue>
    </source>
</reference>
<reference evidence="1" key="2">
    <citation type="journal article" date="2000" name="Genome Res.">
        <title>Normalization and subtraction of cap-trapper-selected cDNAs to prepare full-length cDNA libraries for rapid discovery of new genes.</title>
        <authorList>
            <person name="Carninci P."/>
            <person name="Shibata Y."/>
            <person name="Hayatsu N."/>
            <person name="Sugahara Y."/>
            <person name="Shibata K."/>
            <person name="Itoh M."/>
            <person name="Konno H."/>
            <person name="Okazaki Y."/>
            <person name="Muramatsu M."/>
            <person name="Hayashizaki Y."/>
        </authorList>
    </citation>
    <scope>NUCLEOTIDE SEQUENCE</scope>
    <source>
        <strain evidence="1">C57BL/6J</strain>
        <tissue evidence="1">Testis</tissue>
    </source>
</reference>
<name>Q9CVP5_MOUSE</name>
<reference evidence="1" key="6">
    <citation type="journal article" date="2002" name="Nature">
        <title>Analysis of the mouse transcriptome based on functional annotation of 60,770 full-length cDNAs.</title>
        <authorList>
            <consortium name="The FANTOM Consortium and the RIKEN Genome Exploration Research Group Phase I and II Team"/>
        </authorList>
    </citation>
    <scope>NUCLEOTIDE SEQUENCE</scope>
    <source>
        <strain evidence="1">C57BL/6J</strain>
        <tissue evidence="1">Testis</tissue>
    </source>
</reference>
<gene>
    <name evidence="2" type="primary">1700101I19Rik</name>
</gene>
<dbReference type="EMBL" id="AK007108">
    <property type="protein sequence ID" value="BAB24861.1"/>
    <property type="molecule type" value="mRNA"/>
</dbReference>
<evidence type="ECO:0000313" key="2">
    <source>
        <dbReference type="MGI" id="MGI:1920839"/>
    </source>
</evidence>